<comment type="caution">
    <text evidence="1">The sequence shown here is derived from an EMBL/GenBank/DDBJ whole genome shotgun (WGS) entry which is preliminary data.</text>
</comment>
<evidence type="ECO:0000313" key="1">
    <source>
        <dbReference type="EMBL" id="KAJ8895032.1"/>
    </source>
</evidence>
<evidence type="ECO:0008006" key="3">
    <source>
        <dbReference type="Google" id="ProtNLM"/>
    </source>
</evidence>
<reference evidence="1 2" key="1">
    <citation type="submission" date="2023-02" db="EMBL/GenBank/DDBJ databases">
        <title>LHISI_Scaffold_Assembly.</title>
        <authorList>
            <person name="Stuart O.P."/>
            <person name="Cleave R."/>
            <person name="Magrath M.J.L."/>
            <person name="Mikheyev A.S."/>
        </authorList>
    </citation>
    <scope>NUCLEOTIDE SEQUENCE [LARGE SCALE GENOMIC DNA]</scope>
    <source>
        <strain evidence="1">Daus_M_001</strain>
        <tissue evidence="1">Leg muscle</tissue>
    </source>
</reference>
<dbReference type="EMBL" id="JARBHB010000001">
    <property type="protein sequence ID" value="KAJ8895032.1"/>
    <property type="molecule type" value="Genomic_DNA"/>
</dbReference>
<sequence>MSNKEPCVFIKKSGNKLVVIALYVDDSLIFRNGKLCYRYEHRTGWWKNFLESRTVQENILCKYNISSCKLVSTPLEPGSRLRKPEKGEFLKKSLIGSLMYLAVCTRPDITHSVNYLSQFNNCYTLEHWKAAKRILRYLKGTKQLKLEFKA</sequence>
<dbReference type="PANTHER" id="PTHR11439">
    <property type="entry name" value="GAG-POL-RELATED RETROTRANSPOSON"/>
    <property type="match status" value="1"/>
</dbReference>
<name>A0ABQ9IEC8_9NEOP</name>
<gene>
    <name evidence="1" type="ORF">PR048_000355</name>
</gene>
<proteinExistence type="predicted"/>
<protein>
    <recommendedName>
        <fullName evidence="3">Retrovirus-related Pol polyprotein from transposon TNT 1-94</fullName>
    </recommendedName>
</protein>
<accession>A0ABQ9IEC8</accession>
<organism evidence="1 2">
    <name type="scientific">Dryococelus australis</name>
    <dbReference type="NCBI Taxonomy" id="614101"/>
    <lineage>
        <taxon>Eukaryota</taxon>
        <taxon>Metazoa</taxon>
        <taxon>Ecdysozoa</taxon>
        <taxon>Arthropoda</taxon>
        <taxon>Hexapoda</taxon>
        <taxon>Insecta</taxon>
        <taxon>Pterygota</taxon>
        <taxon>Neoptera</taxon>
        <taxon>Polyneoptera</taxon>
        <taxon>Phasmatodea</taxon>
        <taxon>Verophasmatodea</taxon>
        <taxon>Anareolatae</taxon>
        <taxon>Phasmatidae</taxon>
        <taxon>Eurycanthinae</taxon>
        <taxon>Dryococelus</taxon>
    </lineage>
</organism>
<evidence type="ECO:0000313" key="2">
    <source>
        <dbReference type="Proteomes" id="UP001159363"/>
    </source>
</evidence>
<keyword evidence="2" id="KW-1185">Reference proteome</keyword>
<dbReference type="Proteomes" id="UP001159363">
    <property type="component" value="Chromosome 1"/>
</dbReference>
<dbReference type="PANTHER" id="PTHR11439:SF440">
    <property type="entry name" value="INTEGRASE CATALYTIC DOMAIN-CONTAINING PROTEIN"/>
    <property type="match status" value="1"/>
</dbReference>